<dbReference type="PANTHER" id="PTHR46459:SF1">
    <property type="entry name" value="E1A-BINDING PROTEIN P400"/>
    <property type="match status" value="1"/>
</dbReference>
<dbReference type="Pfam" id="PF13921">
    <property type="entry name" value="Myb_DNA-bind_6"/>
    <property type="match status" value="1"/>
</dbReference>
<name>A0A067TE68_GALM3</name>
<feature type="region of interest" description="Disordered" evidence="9">
    <location>
        <begin position="946"/>
        <end position="999"/>
    </location>
</feature>
<feature type="region of interest" description="Disordered" evidence="9">
    <location>
        <begin position="215"/>
        <end position="278"/>
    </location>
</feature>
<dbReference type="GO" id="GO:0006281">
    <property type="term" value="P:DNA repair"/>
    <property type="evidence" value="ECO:0007669"/>
    <property type="project" value="UniProtKB-KW"/>
</dbReference>
<feature type="compositionally biased region" description="Polar residues" evidence="9">
    <location>
        <begin position="264"/>
        <end position="273"/>
    </location>
</feature>
<feature type="domain" description="Myb-like" evidence="10">
    <location>
        <begin position="892"/>
        <end position="943"/>
    </location>
</feature>
<accession>A0A067TE68</accession>
<dbReference type="STRING" id="685588.A0A067TE68"/>
<feature type="region of interest" description="Disordered" evidence="9">
    <location>
        <begin position="399"/>
        <end position="422"/>
    </location>
</feature>
<dbReference type="Proteomes" id="UP000027222">
    <property type="component" value="Unassembled WGS sequence"/>
</dbReference>
<evidence type="ECO:0000313" key="13">
    <source>
        <dbReference type="Proteomes" id="UP000027222"/>
    </source>
</evidence>
<feature type="region of interest" description="Disordered" evidence="9">
    <location>
        <begin position="1026"/>
        <end position="1046"/>
    </location>
</feature>
<comment type="function">
    <text evidence="7">Component of the NuA4 histone acetyltransferase complex which is involved in transcriptional activation of selected genes principally by acetylation of nucleosomal histone H4 and H2A. The NuA4 complex is also involved in DNA repair.</text>
</comment>
<dbReference type="PROSITE" id="PS50090">
    <property type="entry name" value="MYB_LIKE"/>
    <property type="match status" value="1"/>
</dbReference>
<reference evidence="13" key="1">
    <citation type="journal article" date="2014" name="Proc. Natl. Acad. Sci. U.S.A.">
        <title>Extensive sampling of basidiomycete genomes demonstrates inadequacy of the white-rot/brown-rot paradigm for wood decay fungi.</title>
        <authorList>
            <person name="Riley R."/>
            <person name="Salamov A.A."/>
            <person name="Brown D.W."/>
            <person name="Nagy L.G."/>
            <person name="Floudas D."/>
            <person name="Held B.W."/>
            <person name="Levasseur A."/>
            <person name="Lombard V."/>
            <person name="Morin E."/>
            <person name="Otillar R."/>
            <person name="Lindquist E.A."/>
            <person name="Sun H."/>
            <person name="LaButti K.M."/>
            <person name="Schmutz J."/>
            <person name="Jabbour D."/>
            <person name="Luo H."/>
            <person name="Baker S.E."/>
            <person name="Pisabarro A.G."/>
            <person name="Walton J.D."/>
            <person name="Blanchette R.A."/>
            <person name="Henrissat B."/>
            <person name="Martin F."/>
            <person name="Cullen D."/>
            <person name="Hibbett D.S."/>
            <person name="Grigoriev I.V."/>
        </authorList>
    </citation>
    <scope>NUCLEOTIDE SEQUENCE [LARGE SCALE GENOMIC DNA]</scope>
    <source>
        <strain evidence="13">CBS 339.88</strain>
    </source>
</reference>
<keyword evidence="3" id="KW-0227">DNA damage</keyword>
<dbReference type="GO" id="GO:0003682">
    <property type="term" value="F:chromatin binding"/>
    <property type="evidence" value="ECO:0007669"/>
    <property type="project" value="TreeGrafter"/>
</dbReference>
<dbReference type="GO" id="GO:0035267">
    <property type="term" value="C:NuA4 histone acetyltransferase complex"/>
    <property type="evidence" value="ECO:0007669"/>
    <property type="project" value="TreeGrafter"/>
</dbReference>
<dbReference type="SUPFAM" id="SSF46689">
    <property type="entry name" value="Homeodomain-like"/>
    <property type="match status" value="1"/>
</dbReference>
<dbReference type="EMBL" id="KL142370">
    <property type="protein sequence ID" value="KDR81485.1"/>
    <property type="molecule type" value="Genomic_DNA"/>
</dbReference>
<dbReference type="GO" id="GO:0006325">
    <property type="term" value="P:chromatin organization"/>
    <property type="evidence" value="ECO:0007669"/>
    <property type="project" value="UniProtKB-KW"/>
</dbReference>
<dbReference type="Gene3D" id="1.10.10.60">
    <property type="entry name" value="Homeodomain-like"/>
    <property type="match status" value="1"/>
</dbReference>
<proteinExistence type="inferred from homology"/>
<evidence type="ECO:0000256" key="6">
    <source>
        <dbReference type="ARBA" id="ARBA00023242"/>
    </source>
</evidence>
<dbReference type="CDD" id="cd00167">
    <property type="entry name" value="SANT"/>
    <property type="match status" value="1"/>
</dbReference>
<evidence type="ECO:0000256" key="9">
    <source>
        <dbReference type="SAM" id="MobiDB-lite"/>
    </source>
</evidence>
<evidence type="ECO:0000259" key="10">
    <source>
        <dbReference type="PROSITE" id="PS50090"/>
    </source>
</evidence>
<feature type="region of interest" description="Disordered" evidence="9">
    <location>
        <begin position="104"/>
        <end position="144"/>
    </location>
</feature>
<evidence type="ECO:0000256" key="7">
    <source>
        <dbReference type="ARBA" id="ARBA00025178"/>
    </source>
</evidence>
<dbReference type="AlphaFoldDB" id="A0A067TE68"/>
<feature type="region of interest" description="Disordered" evidence="9">
    <location>
        <begin position="1241"/>
        <end position="1266"/>
    </location>
</feature>
<keyword evidence="5" id="KW-0234">DNA repair</keyword>
<gene>
    <name evidence="12" type="ORF">GALMADRAFT_152341</name>
</gene>
<keyword evidence="6" id="KW-0539">Nucleus</keyword>
<keyword evidence="4" id="KW-0156">Chromatin regulator</keyword>
<organism evidence="12 13">
    <name type="scientific">Galerina marginata (strain CBS 339.88)</name>
    <dbReference type="NCBI Taxonomy" id="685588"/>
    <lineage>
        <taxon>Eukaryota</taxon>
        <taxon>Fungi</taxon>
        <taxon>Dikarya</taxon>
        <taxon>Basidiomycota</taxon>
        <taxon>Agaricomycotina</taxon>
        <taxon>Agaricomycetes</taxon>
        <taxon>Agaricomycetidae</taxon>
        <taxon>Agaricales</taxon>
        <taxon>Agaricineae</taxon>
        <taxon>Strophariaceae</taxon>
        <taxon>Galerina</taxon>
    </lineage>
</organism>
<dbReference type="GO" id="GO:0005634">
    <property type="term" value="C:nucleus"/>
    <property type="evidence" value="ECO:0007669"/>
    <property type="project" value="UniProtKB-SubCell"/>
</dbReference>
<dbReference type="OrthoDB" id="5364245at2759"/>
<feature type="compositionally biased region" description="Low complexity" evidence="9">
    <location>
        <begin position="1242"/>
        <end position="1257"/>
    </location>
</feature>
<feature type="compositionally biased region" description="Low complexity" evidence="9">
    <location>
        <begin position="981"/>
        <end position="995"/>
    </location>
</feature>
<feature type="region of interest" description="Disordered" evidence="9">
    <location>
        <begin position="766"/>
        <end position="797"/>
    </location>
</feature>
<comment type="similarity">
    <text evidence="2">Belongs to the EAF1 family.</text>
</comment>
<feature type="region of interest" description="Disordered" evidence="9">
    <location>
        <begin position="1145"/>
        <end position="1181"/>
    </location>
</feature>
<sequence>MTQPPHDPRLQERFSQLNFIIARRNELLRELFLMMQSRQDVPVVALQDPDPERQSLQAFLRRFDLNSESGSIANLKEEELSLLDGKRQSPLHITSTDAPILVESKPDASARTPRSRSRAADFAKSPSPFLVKSHGTVSNPDSIGNIARLKEDSDEDNDELDLIRSSTFPIDGERSLPRENGPVAAVEIAVLAKTGEYLELPTSCSLSPVVPNRDLVESSGDGATLHNPMEGSATKELAGRTVQHRPSVDEEMTDEEMTDDGDVQSDTAPSSTKEGPRATVLEDLHRPIPVEGEERDVHDVPMDVEPDKAIIPEVAPDVASPPVVVKTAYIRVLLPPSIHEEILIPAPANTIKEACYDLNLDLTSESEALQPSISSVDKRHYFDPHYSIPPINLLPADFTRKARPTRRKREKERERDGKRDKDDAIPLGLSRWNANLVANPVWKKVSRASKCLSTREWGVAMTELRLIRTIERIEHLKEEGRWSFRQPKKHRVVGGSLKTHWDYLLDEIKWMRTDFREERRWKMALAYNISTAVLEWHLAKTPEERQRAGICMKWRSSRFKEDDSPLPMNLDSVTQEQERSNAQLLLGITYGSDDEDGGEQEKDRRGTIDALEPAAVIEDALEIANDNDIQPKDEDVDDQSAIDLLHRVTGDIDNILESSPVRLPESSHPNSGLKTTSNDPLLGGSKSRSQSTNGDVELPDPATAAVKLSKSFLAPLQERIAYCGDDQLFMNPDGIETSSKGGTSNNESFDSFDLRALFPGLQPLGLLDIPATPGPTDGKKRVEKRSDRDDPNKRTEDTVFTKLYPTGRFMFVKPTLIGPLQPSKRWKDGKWLPMEQLSVVPETDNSTRISEESSNDLFDGRTSASLSNFAFQLHASSFKDKESRKGGSIYTWNANDDAQLKSLVDKYSFNWPLISECFNSSRHSLLTDRRSATDCFDRWKERWGSERKTAMPEAAQASGDDVSGSANAGQMMTRGVKRLASSLPSPTTQGTSSSTEAKKRLRHVLLNESIRKAGKKRTEAAQKLLANQRKPPAIHETHNQFNKLPKLSPAELSRMKAERDLQNSQDIVLARKRQDEQIRQTLLMREQAQRGAPVIQSQVQQPQPQTQHPQQGPQQPQPPSQQVQQQQLAQQQLAQLQQLQAQQQANQTQRQNIPTTAVPSRSARLAATTNTRPVGQQAQLLQHARAMQAPVQMQTATQSNLAQSLLSQAQVVGSTVVHPSPSFYGLPPNLTQEQFLMLAMTAQQHQHQQQQQQQAQAGSNFGSQPQ</sequence>
<feature type="compositionally biased region" description="Polar residues" evidence="9">
    <location>
        <begin position="1167"/>
        <end position="1180"/>
    </location>
</feature>
<feature type="compositionally biased region" description="Basic and acidic residues" evidence="9">
    <location>
        <begin position="777"/>
        <end position="797"/>
    </location>
</feature>
<dbReference type="Pfam" id="PF07529">
    <property type="entry name" value="HSA"/>
    <property type="match status" value="1"/>
</dbReference>
<evidence type="ECO:0000256" key="5">
    <source>
        <dbReference type="ARBA" id="ARBA00023204"/>
    </source>
</evidence>
<feature type="region of interest" description="Disordered" evidence="9">
    <location>
        <begin position="589"/>
        <end position="611"/>
    </location>
</feature>
<keyword evidence="13" id="KW-1185">Reference proteome</keyword>
<protein>
    <recommendedName>
        <fullName evidence="8">Vacuolar import and degradation protein 21</fullName>
    </recommendedName>
</protein>
<feature type="compositionally biased region" description="Acidic residues" evidence="9">
    <location>
        <begin position="249"/>
        <end position="263"/>
    </location>
</feature>
<comment type="subcellular location">
    <subcellularLocation>
        <location evidence="1">Nucleus</location>
    </subcellularLocation>
</comment>
<dbReference type="PANTHER" id="PTHR46459">
    <property type="entry name" value="E1A-BINDING PROTEIN P400-RELATED"/>
    <property type="match status" value="1"/>
</dbReference>
<dbReference type="InterPro" id="IPR001005">
    <property type="entry name" value="SANT/Myb"/>
</dbReference>
<dbReference type="PROSITE" id="PS51204">
    <property type="entry name" value="HSA"/>
    <property type="match status" value="1"/>
</dbReference>
<dbReference type="SMART" id="SM00573">
    <property type="entry name" value="HSA"/>
    <property type="match status" value="1"/>
</dbReference>
<evidence type="ECO:0000256" key="2">
    <source>
        <dbReference type="ARBA" id="ARBA00008913"/>
    </source>
</evidence>
<feature type="compositionally biased region" description="Basic and acidic residues" evidence="9">
    <location>
        <begin position="411"/>
        <end position="422"/>
    </location>
</feature>
<evidence type="ECO:0000256" key="1">
    <source>
        <dbReference type="ARBA" id="ARBA00004123"/>
    </source>
</evidence>
<feature type="domain" description="HSA" evidence="11">
    <location>
        <begin position="488"/>
        <end position="568"/>
    </location>
</feature>
<dbReference type="InterPro" id="IPR009057">
    <property type="entry name" value="Homeodomain-like_sf"/>
</dbReference>
<evidence type="ECO:0000256" key="3">
    <source>
        <dbReference type="ARBA" id="ARBA00022763"/>
    </source>
</evidence>
<dbReference type="HOGENOM" id="CLU_006074_0_0_1"/>
<feature type="compositionally biased region" description="Polar residues" evidence="9">
    <location>
        <begin position="667"/>
        <end position="679"/>
    </location>
</feature>
<feature type="compositionally biased region" description="Basic residues" evidence="9">
    <location>
        <begin position="401"/>
        <end position="410"/>
    </location>
</feature>
<evidence type="ECO:0000256" key="4">
    <source>
        <dbReference type="ARBA" id="ARBA00022853"/>
    </source>
</evidence>
<feature type="region of interest" description="Disordered" evidence="9">
    <location>
        <begin position="1086"/>
        <end position="1128"/>
    </location>
</feature>
<evidence type="ECO:0000259" key="11">
    <source>
        <dbReference type="PROSITE" id="PS51204"/>
    </source>
</evidence>
<evidence type="ECO:0000256" key="8">
    <source>
        <dbReference type="ARBA" id="ARBA00029670"/>
    </source>
</evidence>
<feature type="region of interest" description="Disordered" evidence="9">
    <location>
        <begin position="657"/>
        <end position="698"/>
    </location>
</feature>
<evidence type="ECO:0000313" key="12">
    <source>
        <dbReference type="EMBL" id="KDR81485.1"/>
    </source>
</evidence>
<feature type="compositionally biased region" description="Low complexity" evidence="9">
    <location>
        <begin position="1096"/>
        <end position="1128"/>
    </location>
</feature>
<dbReference type="InterPro" id="IPR014012">
    <property type="entry name" value="HSA_dom"/>
</dbReference>